<accession>A0ABC9X0D7</accession>
<name>A0ABC9X0D7_GRUJA</name>
<dbReference type="AlphaFoldDB" id="A0ABC9X0D7"/>
<feature type="region of interest" description="Disordered" evidence="1">
    <location>
        <begin position="110"/>
        <end position="140"/>
    </location>
</feature>
<keyword evidence="3" id="KW-1185">Reference proteome</keyword>
<evidence type="ECO:0000256" key="1">
    <source>
        <dbReference type="SAM" id="MobiDB-lite"/>
    </source>
</evidence>
<proteinExistence type="predicted"/>
<comment type="caution">
    <text evidence="2">The sequence shown here is derived from an EMBL/GenBank/DDBJ whole genome shotgun (WGS) entry which is preliminary data.</text>
</comment>
<evidence type="ECO:0000313" key="2">
    <source>
        <dbReference type="EMBL" id="GAB0190212.1"/>
    </source>
</evidence>
<dbReference type="Proteomes" id="UP001623348">
    <property type="component" value="Unassembled WGS sequence"/>
</dbReference>
<protein>
    <submittedName>
        <fullName evidence="2">Uncharacterized protein</fullName>
    </submittedName>
</protein>
<gene>
    <name evidence="2" type="ORF">GRJ2_001486500</name>
</gene>
<dbReference type="EMBL" id="BAAFJT010000005">
    <property type="protein sequence ID" value="GAB0190212.1"/>
    <property type="molecule type" value="Genomic_DNA"/>
</dbReference>
<organism evidence="2 3">
    <name type="scientific">Grus japonensis</name>
    <name type="common">Japanese crane</name>
    <name type="synonym">Red-crowned crane</name>
    <dbReference type="NCBI Taxonomy" id="30415"/>
    <lineage>
        <taxon>Eukaryota</taxon>
        <taxon>Metazoa</taxon>
        <taxon>Chordata</taxon>
        <taxon>Craniata</taxon>
        <taxon>Vertebrata</taxon>
        <taxon>Euteleostomi</taxon>
        <taxon>Archelosauria</taxon>
        <taxon>Archosauria</taxon>
        <taxon>Dinosauria</taxon>
        <taxon>Saurischia</taxon>
        <taxon>Theropoda</taxon>
        <taxon>Coelurosauria</taxon>
        <taxon>Aves</taxon>
        <taxon>Neognathae</taxon>
        <taxon>Neoaves</taxon>
        <taxon>Gruiformes</taxon>
        <taxon>Gruidae</taxon>
        <taxon>Grus</taxon>
    </lineage>
</organism>
<evidence type="ECO:0000313" key="3">
    <source>
        <dbReference type="Proteomes" id="UP001623348"/>
    </source>
</evidence>
<sequence length="140" mass="14963">MPASSRMDQPLASAKPISDGGSTSGITELRRGKKTLAAAFAAKEDMRNFADIEVSEEGRGGGGPGTGAEILLQPVVKAMMKQAVPLQPIEDDGDKRFHLQPMEDPMLEQVDASKEGCDPVEAHTGASSWQDLWTRGERSP</sequence>
<feature type="region of interest" description="Disordered" evidence="1">
    <location>
        <begin position="1"/>
        <end position="30"/>
    </location>
</feature>
<reference evidence="2 3" key="1">
    <citation type="submission" date="2024-06" db="EMBL/GenBank/DDBJ databases">
        <title>The draft genome of Grus japonensis, version 3.</title>
        <authorList>
            <person name="Nabeshima K."/>
            <person name="Suzuki S."/>
            <person name="Onuma M."/>
        </authorList>
    </citation>
    <scope>NUCLEOTIDE SEQUENCE [LARGE SCALE GENOMIC DNA]</scope>
    <source>
        <strain evidence="2 3">451A</strain>
    </source>
</reference>
<feature type="compositionally biased region" description="Basic and acidic residues" evidence="1">
    <location>
        <begin position="111"/>
        <end position="121"/>
    </location>
</feature>